<dbReference type="AlphaFoldDB" id="A9NW00"/>
<dbReference type="InterPro" id="IPR032008">
    <property type="entry name" value="APD1-4_N"/>
</dbReference>
<evidence type="ECO:0000256" key="3">
    <source>
        <dbReference type="ARBA" id="ARBA00022833"/>
    </source>
</evidence>
<evidence type="ECO:0000256" key="1">
    <source>
        <dbReference type="ARBA" id="ARBA00022723"/>
    </source>
</evidence>
<dbReference type="EMBL" id="EF085507">
    <property type="protein sequence ID" value="ABK24811.1"/>
    <property type="molecule type" value="mRNA"/>
</dbReference>
<feature type="domain" description="RING-type" evidence="6">
    <location>
        <begin position="400"/>
        <end position="439"/>
    </location>
</feature>
<evidence type="ECO:0000256" key="4">
    <source>
        <dbReference type="PROSITE-ProRule" id="PRU00175"/>
    </source>
</evidence>
<dbReference type="InterPro" id="IPR001841">
    <property type="entry name" value="Znf_RING"/>
</dbReference>
<dbReference type="InterPro" id="IPR032010">
    <property type="entry name" value="APD1-4_M"/>
</dbReference>
<feature type="transmembrane region" description="Helical" evidence="5">
    <location>
        <begin position="80"/>
        <end position="103"/>
    </location>
</feature>
<keyword evidence="2 4" id="KW-0863">Zinc-finger</keyword>
<dbReference type="Pfam" id="PF16041">
    <property type="entry name" value="APD1-4_M"/>
    <property type="match status" value="1"/>
</dbReference>
<reference evidence="7" key="1">
    <citation type="journal article" date="2008" name="BMC Genomics">
        <title>A conifer genomics resource of 200,000 spruce (Picea spp.) ESTs and 6,464 high-quality, sequence-finished full-length cDNAs for Sitka spruce (Picea sitchensis).</title>
        <authorList>
            <person name="Ralph S.G."/>
            <person name="Chun H.J."/>
            <person name="Kolosova N."/>
            <person name="Cooper D."/>
            <person name="Oddy C."/>
            <person name="Ritland C.E."/>
            <person name="Kirkpatrick R."/>
            <person name="Moore R."/>
            <person name="Barber S."/>
            <person name="Holt R.A."/>
            <person name="Jones S.J."/>
            <person name="Marra M.A."/>
            <person name="Douglas C.J."/>
            <person name="Ritland K."/>
            <person name="Bohlmann J."/>
        </authorList>
    </citation>
    <scope>NUCLEOTIDE SEQUENCE</scope>
    <source>
        <tissue evidence="7">Green portion of the leader tissue</tissue>
    </source>
</reference>
<evidence type="ECO:0000313" key="7">
    <source>
        <dbReference type="EMBL" id="ABK24811.1"/>
    </source>
</evidence>
<evidence type="ECO:0000256" key="2">
    <source>
        <dbReference type="ARBA" id="ARBA00022771"/>
    </source>
</evidence>
<keyword evidence="5" id="KW-0472">Membrane</keyword>
<keyword evidence="5" id="KW-0812">Transmembrane</keyword>
<keyword evidence="1" id="KW-0479">Metal-binding</keyword>
<keyword evidence="5" id="KW-1133">Transmembrane helix</keyword>
<keyword evidence="3" id="KW-0862">Zinc</keyword>
<protein>
    <recommendedName>
        <fullName evidence="6">RING-type domain-containing protein</fullName>
    </recommendedName>
</protein>
<evidence type="ECO:0000256" key="5">
    <source>
        <dbReference type="SAM" id="Phobius"/>
    </source>
</evidence>
<organism evidence="7">
    <name type="scientific">Picea sitchensis</name>
    <name type="common">Sitka spruce</name>
    <name type="synonym">Pinus sitchensis</name>
    <dbReference type="NCBI Taxonomy" id="3332"/>
    <lineage>
        <taxon>Eukaryota</taxon>
        <taxon>Viridiplantae</taxon>
        <taxon>Streptophyta</taxon>
        <taxon>Embryophyta</taxon>
        <taxon>Tracheophyta</taxon>
        <taxon>Spermatophyta</taxon>
        <taxon>Pinopsida</taxon>
        <taxon>Pinidae</taxon>
        <taxon>Conifers I</taxon>
        <taxon>Pinales</taxon>
        <taxon>Pinaceae</taxon>
        <taxon>Picea</taxon>
    </lineage>
</organism>
<dbReference type="SUPFAM" id="SSF57850">
    <property type="entry name" value="RING/U-box"/>
    <property type="match status" value="1"/>
</dbReference>
<dbReference type="Pfam" id="PF13920">
    <property type="entry name" value="zf-C3HC4_3"/>
    <property type="match status" value="1"/>
</dbReference>
<accession>A9NW00</accession>
<dbReference type="PANTHER" id="PTHR46858">
    <property type="entry name" value="OS05G0521000 PROTEIN"/>
    <property type="match status" value="1"/>
</dbReference>
<dbReference type="PANTHER" id="PTHR46858:SF5">
    <property type="entry name" value="E3 UBIQUITIN-PROTEIN LIGASE APD1-RELATED"/>
    <property type="match status" value="1"/>
</dbReference>
<dbReference type="GO" id="GO:0016567">
    <property type="term" value="P:protein ubiquitination"/>
    <property type="evidence" value="ECO:0007669"/>
    <property type="project" value="TreeGrafter"/>
</dbReference>
<dbReference type="GO" id="GO:0008270">
    <property type="term" value="F:zinc ion binding"/>
    <property type="evidence" value="ECO:0007669"/>
    <property type="project" value="UniProtKB-KW"/>
</dbReference>
<dbReference type="Pfam" id="PF16040">
    <property type="entry name" value="APD1-4_N"/>
    <property type="match status" value="1"/>
</dbReference>
<feature type="transmembrane region" description="Helical" evidence="5">
    <location>
        <begin position="318"/>
        <end position="338"/>
    </location>
</feature>
<name>A9NW00_PICSI</name>
<sequence>MTGTTSSFGHHGSGGVISSHHSSCHGSTFSNEGSSGAFGPGDDDYRGAQNHSWYPVYENPPLIVHSHHERPRRSSRRAKSIWWSFTASIGTVLGSLWMLFGLYGSEHLEMGLNYSRLLRANRLFVQGISIQNREPAPGPILYGFQNQPSLDDEKEWTVDHRVTLPSFYHKEWSFWLNKRSKLKLEYNAISTSSLFLVITQGKDNYMKWIQDTGNPDWCLLWRPVHGHGHITFETTKDDDYYIGIANLHQTSMEMVLKIEIKAKVYETAEAAFWCPLDAKPCTIALSLKGSEVGLLTTPDKPQEDVDVWYMTVSYNTRWATYIIIYGALGLMLLSIYSCQKKSKLRAKFYSEIAPMSSQTGAAAYFGAAPTVGNSCPYDEPNINSSEADRVRVEIPEENLCTICFEEQKNSFFQPCGHCATCYNCGLRIKEMSPECPICRQPIQEIGKIYIT</sequence>
<dbReference type="InterPro" id="IPR013083">
    <property type="entry name" value="Znf_RING/FYVE/PHD"/>
</dbReference>
<dbReference type="Gene3D" id="3.30.40.10">
    <property type="entry name" value="Zinc/RING finger domain, C3HC4 (zinc finger)"/>
    <property type="match status" value="1"/>
</dbReference>
<evidence type="ECO:0000259" key="6">
    <source>
        <dbReference type="PROSITE" id="PS50089"/>
    </source>
</evidence>
<dbReference type="GO" id="GO:0061630">
    <property type="term" value="F:ubiquitin protein ligase activity"/>
    <property type="evidence" value="ECO:0007669"/>
    <property type="project" value="TreeGrafter"/>
</dbReference>
<dbReference type="PROSITE" id="PS50089">
    <property type="entry name" value="ZF_RING_2"/>
    <property type="match status" value="1"/>
</dbReference>
<proteinExistence type="evidence at transcript level"/>